<dbReference type="PANTHER" id="PTHR14949:SF51">
    <property type="entry name" value="VON WILLEBRAND FACTOR D AND EGF DOMAIN-CONTAINING PROTEIN"/>
    <property type="match status" value="1"/>
</dbReference>
<evidence type="ECO:0000256" key="1">
    <source>
        <dbReference type="ARBA" id="ARBA00022729"/>
    </source>
</evidence>
<dbReference type="PROSITE" id="PS01186">
    <property type="entry name" value="EGF_2"/>
    <property type="match status" value="2"/>
</dbReference>
<dbReference type="OrthoDB" id="10021943at2759"/>
<dbReference type="PANTHER" id="PTHR14949">
    <property type="entry name" value="EGF-LIKE-DOMAIN, MULTIPLE 7, 8"/>
    <property type="match status" value="1"/>
</dbReference>
<feature type="domain" description="VWFD" evidence="6">
    <location>
        <begin position="348"/>
        <end position="532"/>
    </location>
</feature>
<keyword evidence="3" id="KW-0245">EGF-like domain</keyword>
<comment type="caution">
    <text evidence="3">Lacks conserved residue(s) required for the propagation of feature annotation.</text>
</comment>
<dbReference type="PROSITE" id="PS50835">
    <property type="entry name" value="IG_LIKE"/>
    <property type="match status" value="1"/>
</dbReference>
<feature type="domain" description="Ig-like" evidence="5">
    <location>
        <begin position="819"/>
        <end position="909"/>
    </location>
</feature>
<proteinExistence type="predicted"/>
<dbReference type="SMART" id="SM00216">
    <property type="entry name" value="VWD"/>
    <property type="match status" value="3"/>
</dbReference>
<feature type="disulfide bond" evidence="3">
    <location>
        <begin position="733"/>
        <end position="742"/>
    </location>
</feature>
<dbReference type="InterPro" id="IPR050969">
    <property type="entry name" value="Dev_Signal_Modulators"/>
</dbReference>
<dbReference type="PROSITE" id="PS00022">
    <property type="entry name" value="EGF_1"/>
    <property type="match status" value="2"/>
</dbReference>
<dbReference type="InterPro" id="IPR000742">
    <property type="entry name" value="EGF"/>
</dbReference>
<dbReference type="GO" id="GO:0005576">
    <property type="term" value="C:extracellular region"/>
    <property type="evidence" value="ECO:0007669"/>
    <property type="project" value="TreeGrafter"/>
</dbReference>
<reference evidence="7 8" key="1">
    <citation type="submission" date="2018-04" db="EMBL/GenBank/DDBJ databases">
        <title>The genome of golden apple snail Pomacea canaliculata provides insight into stress tolerance and invasive adaptation.</title>
        <authorList>
            <person name="Liu C."/>
            <person name="Liu B."/>
            <person name="Ren Y."/>
            <person name="Zhang Y."/>
            <person name="Wang H."/>
            <person name="Li S."/>
            <person name="Jiang F."/>
            <person name="Yin L."/>
            <person name="Zhang G."/>
            <person name="Qian W."/>
            <person name="Fan W."/>
        </authorList>
    </citation>
    <scope>NUCLEOTIDE SEQUENCE [LARGE SCALE GENOMIC DNA]</scope>
    <source>
        <strain evidence="7">SZHN2017</strain>
        <tissue evidence="7">Muscle</tissue>
    </source>
</reference>
<evidence type="ECO:0008006" key="9">
    <source>
        <dbReference type="Google" id="ProtNLM"/>
    </source>
</evidence>
<feature type="disulfide bond" evidence="3">
    <location>
        <begin position="1575"/>
        <end position="1584"/>
    </location>
</feature>
<keyword evidence="1" id="KW-0732">Signal</keyword>
<dbReference type="Gene3D" id="2.10.25.10">
    <property type="entry name" value="Laminin"/>
    <property type="match status" value="2"/>
</dbReference>
<dbReference type="Pfam" id="PF26129">
    <property type="entry name" value="Vwde"/>
    <property type="match status" value="2"/>
</dbReference>
<dbReference type="PROSITE" id="PS50026">
    <property type="entry name" value="EGF_3"/>
    <property type="match status" value="2"/>
</dbReference>
<dbReference type="PROSITE" id="PS51233">
    <property type="entry name" value="VWFD"/>
    <property type="match status" value="3"/>
</dbReference>
<feature type="domain" description="EGF-like" evidence="4">
    <location>
        <begin position="1554"/>
        <end position="1585"/>
    </location>
</feature>
<feature type="domain" description="VWFD" evidence="6">
    <location>
        <begin position="1193"/>
        <end position="1376"/>
    </location>
</feature>
<keyword evidence="2 3" id="KW-1015">Disulfide bond</keyword>
<dbReference type="Proteomes" id="UP000245119">
    <property type="component" value="Linkage Group LG14"/>
</dbReference>
<dbReference type="STRING" id="400727.A0A2T7NCI5"/>
<sequence>MAAVFAWAAGCECEVDPCLPNCYTELADTHRSVGYTAQYPLTPLCDISLQSGWYRFANGMMPEICVPRFHCGTIVPVWMAGKHPNEEEGIVARKACANFETGGEQSNPCCEHSVQIAVKNCGDFFVYYLQPTPACPVAYCAGTSDVKQPCPANKWSATGFEPCTDAYPKIDTDPVLKGPEVTNNSFRFSCEIPAQNNDPNQMFEVVWTFDGHVDSAIPSTVLKSTDHVAYLPGSSLKGHMGTNVGCKVRTYYSGRNVTSPWLDSNTYWAGIRTNPPSLQISEKEEIRNVTLTSTIPIVCDHNYTCCLTVKLDVDGPKSQVKKNLMSGCVYANVCVCVLQIKVLDVPTKSCSLVGDPHITSLESSRPYDMFKIGDYTMYQNPKRDFEMQVRTWPCGHVSCVCGVVIREKNDVIRVDECDQPYAGHHTSPKVEVYSKPLREGTVIQRSTDGHEVTVNLPSSTEVKVTAADYGLDVHLLAPPVDSGEARGLCGTFDGNPNNEFTHRDGHVDPVCHYCPRPDSFTDSWRNNRSTSLFESLPVKVSDNYEASYCTCDKGTNNDVIANCASRGAIPNTVMKCQACSNITNLAPIFGGNIGGWTRRSAPAYNDVDEPDPRFNPEDHKDFQPGNPTWPTPSGITQQQAHTKCLETLHGSQIWTHCQGSQDIVDTYLQNCVADTLGILSSFTTECQMELSRDPNNYVTSPDGKLMMKPEISTDICSAICLRHGRCNRGQCICDTGYEGDNCHLLAGVGPQLARVRSSNVCDINERPCRKVFIDATNIALTDQLMCRVQEVLPDGSVSHDAFIQEGHFLSSGRLACALPDARIKSGRYPTMTPPTLSGPDADFILTCTLHSDDVSSSARFEVTWYVNDQRQKSETLYGAARESTYNLPDMPTTSGKVYCMARSFYRDVSVFSGYLTSEAKMVQKHRIIECGTVAPVWMYGGHPGDQEVCPAGKWSDSGSPPCRDVHPKLRSEPVLKGPIVNGSQFEFTCTIDFPDVDPDARFDVMWTFDGKEDDVIGSTVLSDPDRVAHLNGSALKGHMGTEVGCKVRSYYFGSSLPRSPWLSSNTYWAGIRTDPPVLQISEAAEELTNIRLTSTIPIICNFPQDCSLTVKLHVDGTANNAMANICQYKIPAVDGFTDVQVVAKKDLINDGDKDLLLSFEPMLGVGVGGPYLSAFEGYRPQTTKVTVKDVGTKTCSWQGDPHIQGFESNRKFNLYRVGDYTMYENPSRAFEIQARTWPCCSMRVTCVCGVVIREVNDVIRIDQCDQRYGNPHTSPIIKVYNGPLREGTSIQRSRDGSRITVNLPSGTGIIIRHQNYGLDVDILASSVDQGKGRGVCGTFDGNPFNELTHRSGFVDRWSDLPEAFTQSWLKSGQESLFKYIPAKITDPYTVRYCSCDTGNRVNCTPAPVSPNTGVPCPGCPPAPYQQVAPAGGKRSLTDADTDEPEAVYDPDNFTDFVPGNATWPTPSGITEEQARTKCQLALTSSQLWTHCQDKEKVDNFIENCVTDIEFGDTFEFADSYRESFETDCQLELSRDPRNYVTSATGELEMKPELSTDICSTKCLLHGTCNKGQCVCESGYTGDNCHLLAGKGPQLSRIRNSNICDVNERPCRKIFIDVSNIDLADRLTCRVQEVLIYLISASNDGHMYGNQLNLTVYDSRCQACDGVSCRQKVIDFPVITAVSLTRSPDNRMLLCTISSGDVKPTASYRVTWAVDGVWYREMEVSRGQLQVVLVLANFKNAHEDHRAALGAAQDPCQAGNYQELNDAYRSVKYMFSYPKIPECDVSLTRAWYRFTGPAGDMMPETCIPRTHCGTQAPVWINGTHPDVTEGIVQRTSCANYGSDRPLYGPCCDIEIDIEIKNCGSFYVYHLSPTDSCPIRDKDVCTQDQWSLDGMPPCKEDPDNMIEVLWTVNGNNTWKKLFLDPDRVAYLDGSFLKAHLGSTTEPSRLEISEKEELRNVLLTSTIPILCSSPRDGGCCLSLRLDVEGSRQNLVTAGDCEYKLCARENVSDSASVNIPLMAVRDLIDDGDVELLLSFQVIQAEDGDLNPLVFEGYRALTTNITVRDVEIPSCSWTGDSHVHGFESSLSFNLYNVGDYTMYENPSRAFEIQARTWPCNGGNVTCVCGIAIRELNEIIRIDQCDQPYGSPHTSPLVTVYSQPLRDGTVILRSSDGSKIVVNLPSGTGISVDARRWGLNVHLLASPVDEGKGRGVCGTFDGDPLNEFTHRNGYVDSSSLLPINFTESWRNNKTQSLFKSLPPKVIEPDATKYCSCDTGSGDVTRSNCTSRRHVSSAAFNCPNCPDITDRLTVVAGGALNATDLDEQDARFEPDNFTACKSNMADIQQPDGRTVKGQMSGRSA</sequence>
<evidence type="ECO:0000259" key="6">
    <source>
        <dbReference type="PROSITE" id="PS51233"/>
    </source>
</evidence>
<feature type="disulfide bond" evidence="3">
    <location>
        <begin position="1558"/>
        <end position="1568"/>
    </location>
</feature>
<protein>
    <recommendedName>
        <fullName evidence="9">von Willebrand factor D and EGF domain-containing protein</fullName>
    </recommendedName>
</protein>
<feature type="domain" description="EGF-like" evidence="4">
    <location>
        <begin position="712"/>
        <end position="743"/>
    </location>
</feature>
<dbReference type="InterPro" id="IPR058727">
    <property type="entry name" value="Helical_Vwde"/>
</dbReference>
<name>A0A2T7NCI5_POMCA</name>
<evidence type="ECO:0000313" key="8">
    <source>
        <dbReference type="Proteomes" id="UP000245119"/>
    </source>
</evidence>
<dbReference type="EMBL" id="PZQS01000014">
    <property type="protein sequence ID" value="PVD18852.1"/>
    <property type="molecule type" value="Genomic_DNA"/>
</dbReference>
<dbReference type="InterPro" id="IPR057774">
    <property type="entry name" value="D8C_UMOD/GP2/OIT3-like"/>
</dbReference>
<dbReference type="Pfam" id="PF00094">
    <property type="entry name" value="VWD"/>
    <property type="match status" value="3"/>
</dbReference>
<accession>A0A2T7NCI5</accession>
<feature type="disulfide bond" evidence="3">
    <location>
        <begin position="716"/>
        <end position="726"/>
    </location>
</feature>
<feature type="domain" description="VWFD" evidence="6">
    <location>
        <begin position="2068"/>
        <end position="2251"/>
    </location>
</feature>
<gene>
    <name evidence="7" type="ORF">C0Q70_21409</name>
</gene>
<dbReference type="Pfam" id="PF23283">
    <property type="entry name" value="D8C_UMOD"/>
    <property type="match status" value="2"/>
</dbReference>
<evidence type="ECO:0000256" key="3">
    <source>
        <dbReference type="PROSITE-ProRule" id="PRU00076"/>
    </source>
</evidence>
<dbReference type="InterPro" id="IPR007110">
    <property type="entry name" value="Ig-like_dom"/>
</dbReference>
<organism evidence="7 8">
    <name type="scientific">Pomacea canaliculata</name>
    <name type="common">Golden apple snail</name>
    <dbReference type="NCBI Taxonomy" id="400727"/>
    <lineage>
        <taxon>Eukaryota</taxon>
        <taxon>Metazoa</taxon>
        <taxon>Spiralia</taxon>
        <taxon>Lophotrochozoa</taxon>
        <taxon>Mollusca</taxon>
        <taxon>Gastropoda</taxon>
        <taxon>Caenogastropoda</taxon>
        <taxon>Architaenioglossa</taxon>
        <taxon>Ampullarioidea</taxon>
        <taxon>Ampullariidae</taxon>
        <taxon>Pomacea</taxon>
    </lineage>
</organism>
<evidence type="ECO:0000259" key="5">
    <source>
        <dbReference type="PROSITE" id="PS50835"/>
    </source>
</evidence>
<evidence type="ECO:0000313" key="7">
    <source>
        <dbReference type="EMBL" id="PVD18852.1"/>
    </source>
</evidence>
<evidence type="ECO:0000259" key="4">
    <source>
        <dbReference type="PROSITE" id="PS50026"/>
    </source>
</evidence>
<dbReference type="SMART" id="SM00181">
    <property type="entry name" value="EGF"/>
    <property type="match status" value="2"/>
</dbReference>
<keyword evidence="8" id="KW-1185">Reference proteome</keyword>
<dbReference type="GO" id="GO:0005102">
    <property type="term" value="F:signaling receptor binding"/>
    <property type="evidence" value="ECO:0007669"/>
    <property type="project" value="TreeGrafter"/>
</dbReference>
<evidence type="ECO:0000256" key="2">
    <source>
        <dbReference type="ARBA" id="ARBA00023157"/>
    </source>
</evidence>
<dbReference type="GO" id="GO:0009986">
    <property type="term" value="C:cell surface"/>
    <property type="evidence" value="ECO:0007669"/>
    <property type="project" value="TreeGrafter"/>
</dbReference>
<comment type="caution">
    <text evidence="7">The sequence shown here is derived from an EMBL/GenBank/DDBJ whole genome shotgun (WGS) entry which is preliminary data.</text>
</comment>
<dbReference type="InterPro" id="IPR001846">
    <property type="entry name" value="VWF_type-D"/>
</dbReference>
<dbReference type="Pfam" id="PF23106">
    <property type="entry name" value="EGF_Teneurin"/>
    <property type="match status" value="1"/>
</dbReference>